<dbReference type="AlphaFoldDB" id="A0A2T3A8V4"/>
<feature type="compositionally biased region" description="Pro residues" evidence="1">
    <location>
        <begin position="195"/>
        <end position="207"/>
    </location>
</feature>
<evidence type="ECO:0000313" key="2">
    <source>
        <dbReference type="EMBL" id="PSR85919.1"/>
    </source>
</evidence>
<feature type="region of interest" description="Disordered" evidence="1">
    <location>
        <begin position="185"/>
        <end position="213"/>
    </location>
</feature>
<evidence type="ECO:0000313" key="3">
    <source>
        <dbReference type="Proteomes" id="UP000241462"/>
    </source>
</evidence>
<dbReference type="EMBL" id="KZ678436">
    <property type="protein sequence ID" value="PSR85919.1"/>
    <property type="molecule type" value="Genomic_DNA"/>
</dbReference>
<feature type="region of interest" description="Disordered" evidence="1">
    <location>
        <begin position="1"/>
        <end position="22"/>
    </location>
</feature>
<dbReference type="InParanoid" id="A0A2T3A8V4"/>
<sequence>MNARHEAQIWRSKEGLSHPSKTPAAWETLVTARYGTTRPAVLTLAHGPVPGGPKAQTTCIQQAIASTGPMVSKTKSQKRKCRRKCAAKMMQASIVRQFFVGCVGGCHRELRGRGTEKKNNLGLQLRLTDGVRAEIATAKGEHIQGFARGCRDLRPRQRAIASLTRAGTREDAGRRLMRDGSCVEPRRSLLDKGNPNPPHTLHAPPPSGSYRSLRNRPFLPCTLVEMRCEWASRGEDSPE</sequence>
<organism evidence="2 3">
    <name type="scientific">Coniella lustricola</name>
    <dbReference type="NCBI Taxonomy" id="2025994"/>
    <lineage>
        <taxon>Eukaryota</taxon>
        <taxon>Fungi</taxon>
        <taxon>Dikarya</taxon>
        <taxon>Ascomycota</taxon>
        <taxon>Pezizomycotina</taxon>
        <taxon>Sordariomycetes</taxon>
        <taxon>Sordariomycetidae</taxon>
        <taxon>Diaporthales</taxon>
        <taxon>Schizoparmaceae</taxon>
        <taxon>Coniella</taxon>
    </lineage>
</organism>
<evidence type="ECO:0000256" key="1">
    <source>
        <dbReference type="SAM" id="MobiDB-lite"/>
    </source>
</evidence>
<name>A0A2T3A8V4_9PEZI</name>
<accession>A0A2T3A8V4</accession>
<gene>
    <name evidence="2" type="ORF">BD289DRAFT_248910</name>
</gene>
<protein>
    <submittedName>
        <fullName evidence="2">Uncharacterized protein</fullName>
    </submittedName>
</protein>
<proteinExistence type="predicted"/>
<feature type="compositionally biased region" description="Basic and acidic residues" evidence="1">
    <location>
        <begin position="1"/>
        <end position="16"/>
    </location>
</feature>
<keyword evidence="3" id="KW-1185">Reference proteome</keyword>
<dbReference type="Proteomes" id="UP000241462">
    <property type="component" value="Unassembled WGS sequence"/>
</dbReference>
<reference evidence="2 3" key="1">
    <citation type="journal article" date="2018" name="Mycol. Prog.">
        <title>Coniella lustricola, a new species from submerged detritus.</title>
        <authorList>
            <person name="Raudabaugh D.B."/>
            <person name="Iturriaga T."/>
            <person name="Carver A."/>
            <person name="Mondo S."/>
            <person name="Pangilinan J."/>
            <person name="Lipzen A."/>
            <person name="He G."/>
            <person name="Amirebrahimi M."/>
            <person name="Grigoriev I.V."/>
            <person name="Miller A.N."/>
        </authorList>
    </citation>
    <scope>NUCLEOTIDE SEQUENCE [LARGE SCALE GENOMIC DNA]</scope>
    <source>
        <strain evidence="2 3">B22-T-1</strain>
    </source>
</reference>